<dbReference type="PROSITE" id="PS00855">
    <property type="entry name" value="SPASE_II"/>
    <property type="match status" value="1"/>
</dbReference>
<comment type="similarity">
    <text evidence="1 9">Belongs to the peptidase A8 family.</text>
</comment>
<proteinExistence type="inferred from homology"/>
<reference evidence="11 12" key="1">
    <citation type="journal article" date="2015" name="Nature">
        <title>rRNA introns, odd ribosomes, and small enigmatic genomes across a large radiation of phyla.</title>
        <authorList>
            <person name="Brown C.T."/>
            <person name="Hug L.A."/>
            <person name="Thomas B.C."/>
            <person name="Sharon I."/>
            <person name="Castelle C.J."/>
            <person name="Singh A."/>
            <person name="Wilkins M.J."/>
            <person name="Williams K.H."/>
            <person name="Banfield J.F."/>
        </authorList>
    </citation>
    <scope>NUCLEOTIDE SEQUENCE [LARGE SCALE GENOMIC DNA]</scope>
</reference>
<evidence type="ECO:0000256" key="10">
    <source>
        <dbReference type="SAM" id="Phobius"/>
    </source>
</evidence>
<evidence type="ECO:0000256" key="9">
    <source>
        <dbReference type="RuleBase" id="RU004181"/>
    </source>
</evidence>
<accession>A0A0G4B5A5</accession>
<name>A0A0G4B5A5_9BACT</name>
<dbReference type="AlphaFoldDB" id="A0A0G4B5A5"/>
<evidence type="ECO:0000256" key="7">
    <source>
        <dbReference type="ARBA" id="ARBA00022989"/>
    </source>
</evidence>
<dbReference type="Proteomes" id="UP000035648">
    <property type="component" value="Chromosome"/>
</dbReference>
<dbReference type="PRINTS" id="PR00781">
    <property type="entry name" value="LIPOSIGPTASE"/>
</dbReference>
<evidence type="ECO:0000256" key="4">
    <source>
        <dbReference type="ARBA" id="ARBA00022692"/>
    </source>
</evidence>
<evidence type="ECO:0000256" key="8">
    <source>
        <dbReference type="ARBA" id="ARBA00023136"/>
    </source>
</evidence>
<dbReference type="GO" id="GO:0016020">
    <property type="term" value="C:membrane"/>
    <property type="evidence" value="ECO:0007669"/>
    <property type="project" value="InterPro"/>
</dbReference>
<protein>
    <submittedName>
        <fullName evidence="11">Lipoprotein signal peptidase</fullName>
        <ecNumber evidence="11">3.4.23.36</ecNumber>
    </submittedName>
</protein>
<evidence type="ECO:0000256" key="5">
    <source>
        <dbReference type="ARBA" id="ARBA00022750"/>
    </source>
</evidence>
<sequence length="148" mass="17235">MKISQAMIKKVKNLKFKRILPYLLIIALILIDQIVKWWVLNHQLFVRFNEGFIFGWGKNWDLFFWISCIIIIVLFLATIKRPGLQVYNLVVILAAAVSNLIDRIFRGGVVDYWQINYFGVNIFFNLADVLLILGVAIYAWQVGKEADN</sequence>
<evidence type="ECO:0000313" key="11">
    <source>
        <dbReference type="EMBL" id="AKM82598.1"/>
    </source>
</evidence>
<dbReference type="PANTHER" id="PTHR33695:SF1">
    <property type="entry name" value="LIPOPROTEIN SIGNAL PEPTIDASE"/>
    <property type="match status" value="1"/>
</dbReference>
<evidence type="ECO:0000256" key="2">
    <source>
        <dbReference type="ARBA" id="ARBA00022475"/>
    </source>
</evidence>
<evidence type="ECO:0000256" key="3">
    <source>
        <dbReference type="ARBA" id="ARBA00022670"/>
    </source>
</evidence>
<gene>
    <name evidence="11" type="primary">lspA</name>
    <name evidence="11" type="ORF">UT28_C0001G0820</name>
</gene>
<dbReference type="STRING" id="1618337.UT28_C0001G0820"/>
<evidence type="ECO:0000313" key="12">
    <source>
        <dbReference type="Proteomes" id="UP000035648"/>
    </source>
</evidence>
<dbReference type="PANTHER" id="PTHR33695">
    <property type="entry name" value="LIPOPROTEIN SIGNAL PEPTIDASE"/>
    <property type="match status" value="1"/>
</dbReference>
<dbReference type="EC" id="3.4.23.36" evidence="11"/>
<keyword evidence="6 11" id="KW-0378">Hydrolase</keyword>
<dbReference type="EMBL" id="CP011213">
    <property type="protein sequence ID" value="AKM82598.1"/>
    <property type="molecule type" value="Genomic_DNA"/>
</dbReference>
<dbReference type="GO" id="GO:0004190">
    <property type="term" value="F:aspartic-type endopeptidase activity"/>
    <property type="evidence" value="ECO:0007669"/>
    <property type="project" value="UniProtKB-KW"/>
</dbReference>
<evidence type="ECO:0000256" key="6">
    <source>
        <dbReference type="ARBA" id="ARBA00022801"/>
    </source>
</evidence>
<dbReference type="GO" id="GO:0006508">
    <property type="term" value="P:proteolysis"/>
    <property type="evidence" value="ECO:0007669"/>
    <property type="project" value="UniProtKB-KW"/>
</dbReference>
<dbReference type="InterPro" id="IPR001872">
    <property type="entry name" value="Peptidase_A8"/>
</dbReference>
<keyword evidence="3" id="KW-0645">Protease</keyword>
<feature type="transmembrane region" description="Helical" evidence="10">
    <location>
        <begin position="117"/>
        <end position="140"/>
    </location>
</feature>
<keyword evidence="8 10" id="KW-0472">Membrane</keyword>
<keyword evidence="2" id="KW-1003">Cell membrane</keyword>
<feature type="transmembrane region" description="Helical" evidence="10">
    <location>
        <begin position="20"/>
        <end position="40"/>
    </location>
</feature>
<dbReference type="KEGG" id="bbgw:UT28_C0001G0820"/>
<keyword evidence="11" id="KW-0449">Lipoprotein</keyword>
<feature type="transmembrane region" description="Helical" evidence="10">
    <location>
        <begin position="60"/>
        <end position="79"/>
    </location>
</feature>
<keyword evidence="7 10" id="KW-1133">Transmembrane helix</keyword>
<evidence type="ECO:0000256" key="1">
    <source>
        <dbReference type="ARBA" id="ARBA00006139"/>
    </source>
</evidence>
<keyword evidence="4 10" id="KW-0812">Transmembrane</keyword>
<keyword evidence="5" id="KW-0064">Aspartyl protease</keyword>
<feature type="transmembrane region" description="Helical" evidence="10">
    <location>
        <begin position="86"/>
        <end position="105"/>
    </location>
</feature>
<organism evidence="11 12">
    <name type="scientific">Berkelbacteria bacterium GW2011_GWE1_39_12</name>
    <dbReference type="NCBI Taxonomy" id="1618337"/>
    <lineage>
        <taxon>Bacteria</taxon>
        <taxon>Candidatus Berkelbacteria</taxon>
    </lineage>
</organism>
<dbReference type="Pfam" id="PF01252">
    <property type="entry name" value="Peptidase_A8"/>
    <property type="match status" value="1"/>
</dbReference>